<reference evidence="2 3" key="1">
    <citation type="submission" date="2023-07" db="EMBL/GenBank/DDBJ databases">
        <title>Plant endophyte Pseudomonas khavaziana can be used to control wheat stem rot.</title>
        <authorList>
            <person name="Guo S."/>
            <person name="Shen X."/>
        </authorList>
    </citation>
    <scope>NUCLEOTIDE SEQUENCE [LARGE SCALE GENOMIC DNA]</scope>
    <source>
        <strain evidence="2 3">SR9</strain>
    </source>
</reference>
<dbReference type="EMBL" id="CP129946">
    <property type="protein sequence ID" value="WWA74259.1"/>
    <property type="molecule type" value="Genomic_DNA"/>
</dbReference>
<keyword evidence="3" id="KW-1185">Reference proteome</keyword>
<feature type="chain" id="PRO_5046252682" description="Secreted protein" evidence="1">
    <location>
        <begin position="19"/>
        <end position="107"/>
    </location>
</feature>
<evidence type="ECO:0000256" key="1">
    <source>
        <dbReference type="SAM" id="SignalP"/>
    </source>
</evidence>
<evidence type="ECO:0000313" key="2">
    <source>
        <dbReference type="EMBL" id="WWA74259.1"/>
    </source>
</evidence>
<gene>
    <name evidence="2" type="ORF">QYQ93_15550</name>
</gene>
<protein>
    <recommendedName>
        <fullName evidence="4">Secreted protein</fullName>
    </recommendedName>
</protein>
<sequence>MRYLVVLMAGMSIYNAQADTGSEYQRTAKAKELVQKRLKNPDSAKFKDLHLDTFPSGGIIVCGEVDSKNGNGRYTGFRRFYSTGVTARFKEDEPKIFDDVYTMICSK</sequence>
<dbReference type="Proteomes" id="UP001347174">
    <property type="component" value="Chromosome"/>
</dbReference>
<evidence type="ECO:0008006" key="4">
    <source>
        <dbReference type="Google" id="ProtNLM"/>
    </source>
</evidence>
<dbReference type="RefSeq" id="WP_338474961.1">
    <property type="nucleotide sequence ID" value="NZ_CP129946.1"/>
</dbReference>
<proteinExistence type="predicted"/>
<organism evidence="2 3">
    <name type="scientific">Pseudomonas khavaziana</name>
    <dbReference type="NCBI Taxonomy" id="2842351"/>
    <lineage>
        <taxon>Bacteria</taxon>
        <taxon>Pseudomonadati</taxon>
        <taxon>Pseudomonadota</taxon>
        <taxon>Gammaproteobacteria</taxon>
        <taxon>Pseudomonadales</taxon>
        <taxon>Pseudomonadaceae</taxon>
        <taxon>Pseudomonas</taxon>
    </lineage>
</organism>
<accession>A0ABZ2D9P5</accession>
<feature type="signal peptide" evidence="1">
    <location>
        <begin position="1"/>
        <end position="18"/>
    </location>
</feature>
<name>A0ABZ2D9P5_9PSED</name>
<evidence type="ECO:0000313" key="3">
    <source>
        <dbReference type="Proteomes" id="UP001347174"/>
    </source>
</evidence>
<keyword evidence="1" id="KW-0732">Signal</keyword>